<protein>
    <recommendedName>
        <fullName evidence="3">DUF4625 domain-containing protein</fullName>
    </recommendedName>
</protein>
<evidence type="ECO:0000313" key="2">
    <source>
        <dbReference type="Proteomes" id="UP000646484"/>
    </source>
</evidence>
<organism evidence="1 2">
    <name type="scientific">Butyricimonas hominis</name>
    <dbReference type="NCBI Taxonomy" id="2763032"/>
    <lineage>
        <taxon>Bacteria</taxon>
        <taxon>Pseudomonadati</taxon>
        <taxon>Bacteroidota</taxon>
        <taxon>Bacteroidia</taxon>
        <taxon>Bacteroidales</taxon>
        <taxon>Odoribacteraceae</taxon>
        <taxon>Butyricimonas</taxon>
    </lineage>
</organism>
<evidence type="ECO:0008006" key="3">
    <source>
        <dbReference type="Google" id="ProtNLM"/>
    </source>
</evidence>
<dbReference type="EMBL" id="JACOOH010000005">
    <property type="protein sequence ID" value="MBC5622045.1"/>
    <property type="molecule type" value="Genomic_DNA"/>
</dbReference>
<reference evidence="1 2" key="1">
    <citation type="submission" date="2020-08" db="EMBL/GenBank/DDBJ databases">
        <title>Genome public.</title>
        <authorList>
            <person name="Liu C."/>
            <person name="Sun Q."/>
        </authorList>
    </citation>
    <scope>NUCLEOTIDE SEQUENCE [LARGE SCALE GENOMIC DNA]</scope>
    <source>
        <strain evidence="1 2">NSJ-56</strain>
    </source>
</reference>
<sequence>MKSIYSVFFLVFALWSCHDVKVGYLKADNAEYDPTSIVVRKELDPEEDELRIMNDANWVSPKIQGVLGTNPLNYELVNVTATEGGDAEAFKQEVVVRGGGIMELPLHTKVPKGHYLVSLRVYNEDYSAELKNAFTFIVE</sequence>
<dbReference type="RefSeq" id="WP_099293349.1">
    <property type="nucleotide sequence ID" value="NZ_JACOOH010000005.1"/>
</dbReference>
<keyword evidence="2" id="KW-1185">Reference proteome</keyword>
<dbReference type="Proteomes" id="UP000646484">
    <property type="component" value="Unassembled WGS sequence"/>
</dbReference>
<comment type="caution">
    <text evidence="1">The sequence shown here is derived from an EMBL/GenBank/DDBJ whole genome shotgun (WGS) entry which is preliminary data.</text>
</comment>
<evidence type="ECO:0000313" key="1">
    <source>
        <dbReference type="EMBL" id="MBC5622045.1"/>
    </source>
</evidence>
<gene>
    <name evidence="1" type="ORF">H8S64_13130</name>
</gene>
<accession>A0ABR7D3I6</accession>
<name>A0ABR7D3I6_9BACT</name>
<proteinExistence type="predicted"/>